<sequence length="969" mass="111592">MPLKRRNTIEVTSLLALFILAVIGNIVKIELFLGIHIVFGSIFIYIMIQYFGIRTSVIAATLTGLCTVYLWGTPFGFLWYTMEAVFVAVAYHKYKRSLIFGAITYYFIIGVPFYIIFNYILTDFDWITTVLVLLKQGINTLLNVAIAHIIIILVEFSGLFPSKRRVSLQTIILNLLLIFFLIPVVYSLISLSKIEFRETENAIQNQIEEVSERLSARIVQDYQNHLTAINGIANRVKNHERGELLTTDLMLMQDTFPDFKVLYVSNQNNQIILKNQLYELKDYKIDPLYSFSERTKRSKQPYLSDVFLAAEPYSEPVVTLTVPVEKNIYSTLYVVGVLKPITFLKAIQATKMDKMQITIVDRENRVVATNDKQQEIMEPITLSKSESYFQEWKVMPIEGGVRNPDVWANSGYSQFKRLDGEVPYALYIKLPNQEFAHILYTRFIKLFLVAIFFSGVALVLSYLVSNWIQQSFRKVSDLTDNLPAKISQDVKINWPTMMIKEVDNIVRNFKKTEKKLRDMFHEVLSAQKNLEFLAHYDQLTHLYNRTYLMTKFEEIVAKGPMNQKIGIIFLDLDRFKIINDTLGHESGDLLLIEVSRRIKDICEGKEFIISRQSGDEFIILMPGITSHIEPEYIAKQTIHSLSLPYTLKENEYFLTASIGISMYPEDGKDIHTIIKNASMAMNYAKEKGKNNYQFYNEEIIKQVLSKVEIERELRYAIERDQLFLYYQPQIDLLTGNLKGVETLVRWIHPELGFISPADFIPVAEESGLIIRIGEWILQKACEDAKSWQEAGYKPVNISVNISMSQFLHSNLIHLVKTSLAESGLEPRYLKLEITESVAMSQPEQVITKLDQLKTIGVELALDDFGTGYSSLNYLKKLPVDVLKIDRSFIQEMEHDEDDITIVKALIEVAHSLGMIVIAEGVETLSQKEILERIHCDQLQGYIFSKPLPKLEIEGLFERELSSHEEVHLH</sequence>
<proteinExistence type="predicted"/>
<protein>
    <submittedName>
        <fullName evidence="4">EAL domain-containing protein</fullName>
    </submittedName>
</protein>
<organism evidence="4 5">
    <name type="scientific">Bacillus salitolerans</name>
    <dbReference type="NCBI Taxonomy" id="1437434"/>
    <lineage>
        <taxon>Bacteria</taxon>
        <taxon>Bacillati</taxon>
        <taxon>Bacillota</taxon>
        <taxon>Bacilli</taxon>
        <taxon>Bacillales</taxon>
        <taxon>Bacillaceae</taxon>
        <taxon>Bacillus</taxon>
    </lineage>
</organism>
<feature type="domain" description="GGDEF" evidence="3">
    <location>
        <begin position="563"/>
        <end position="697"/>
    </location>
</feature>
<dbReference type="SUPFAM" id="SSF55073">
    <property type="entry name" value="Nucleotide cyclase"/>
    <property type="match status" value="1"/>
</dbReference>
<dbReference type="Gene3D" id="3.20.20.450">
    <property type="entry name" value="EAL domain"/>
    <property type="match status" value="1"/>
</dbReference>
<dbReference type="SUPFAM" id="SSF141868">
    <property type="entry name" value="EAL domain-like"/>
    <property type="match status" value="1"/>
</dbReference>
<dbReference type="NCBIfam" id="TIGR00254">
    <property type="entry name" value="GGDEF"/>
    <property type="match status" value="1"/>
</dbReference>
<dbReference type="PROSITE" id="PS50887">
    <property type="entry name" value="GGDEF"/>
    <property type="match status" value="1"/>
</dbReference>
<dbReference type="Pfam" id="PF00563">
    <property type="entry name" value="EAL"/>
    <property type="match status" value="1"/>
</dbReference>
<feature type="transmembrane region" description="Helical" evidence="1">
    <location>
        <begin position="33"/>
        <end position="51"/>
    </location>
</feature>
<comment type="caution">
    <text evidence="4">The sequence shown here is derived from an EMBL/GenBank/DDBJ whole genome shotgun (WGS) entry which is preliminary data.</text>
</comment>
<name>A0ABW4LZF0_9BACI</name>
<dbReference type="SMART" id="SM00052">
    <property type="entry name" value="EAL"/>
    <property type="match status" value="1"/>
</dbReference>
<keyword evidence="1" id="KW-1133">Transmembrane helix</keyword>
<dbReference type="InterPro" id="IPR035919">
    <property type="entry name" value="EAL_sf"/>
</dbReference>
<feature type="transmembrane region" description="Helical" evidence="1">
    <location>
        <begin position="7"/>
        <end position="27"/>
    </location>
</feature>
<gene>
    <name evidence="4" type="ORF">ACFSCX_25510</name>
</gene>
<evidence type="ECO:0000313" key="5">
    <source>
        <dbReference type="Proteomes" id="UP001597214"/>
    </source>
</evidence>
<dbReference type="Pfam" id="PF00990">
    <property type="entry name" value="GGDEF"/>
    <property type="match status" value="1"/>
</dbReference>
<dbReference type="InterPro" id="IPR001633">
    <property type="entry name" value="EAL_dom"/>
</dbReference>
<dbReference type="InterPro" id="IPR043128">
    <property type="entry name" value="Rev_trsase/Diguanyl_cyclase"/>
</dbReference>
<evidence type="ECO:0000313" key="4">
    <source>
        <dbReference type="EMBL" id="MFD1739827.1"/>
    </source>
</evidence>
<keyword evidence="1" id="KW-0472">Membrane</keyword>
<dbReference type="PANTHER" id="PTHR44757:SF2">
    <property type="entry name" value="BIOFILM ARCHITECTURE MAINTENANCE PROTEIN MBAA"/>
    <property type="match status" value="1"/>
</dbReference>
<accession>A0ABW4LZF0</accession>
<dbReference type="CDD" id="cd01949">
    <property type="entry name" value="GGDEF"/>
    <property type="match status" value="1"/>
</dbReference>
<dbReference type="RefSeq" id="WP_377931092.1">
    <property type="nucleotide sequence ID" value="NZ_JBHUEM010000060.1"/>
</dbReference>
<keyword evidence="1" id="KW-0812">Transmembrane</keyword>
<dbReference type="SMART" id="SM00267">
    <property type="entry name" value="GGDEF"/>
    <property type="match status" value="1"/>
</dbReference>
<dbReference type="InterPro" id="IPR000160">
    <property type="entry name" value="GGDEF_dom"/>
</dbReference>
<dbReference type="InterPro" id="IPR029787">
    <property type="entry name" value="Nucleotide_cyclase"/>
</dbReference>
<feature type="domain" description="EAL" evidence="2">
    <location>
        <begin position="706"/>
        <end position="960"/>
    </location>
</feature>
<evidence type="ECO:0000259" key="2">
    <source>
        <dbReference type="PROSITE" id="PS50883"/>
    </source>
</evidence>
<dbReference type="Proteomes" id="UP001597214">
    <property type="component" value="Unassembled WGS sequence"/>
</dbReference>
<dbReference type="Gene3D" id="3.30.70.270">
    <property type="match status" value="1"/>
</dbReference>
<evidence type="ECO:0000259" key="3">
    <source>
        <dbReference type="PROSITE" id="PS50887"/>
    </source>
</evidence>
<evidence type="ECO:0000256" key="1">
    <source>
        <dbReference type="SAM" id="Phobius"/>
    </source>
</evidence>
<dbReference type="PROSITE" id="PS50883">
    <property type="entry name" value="EAL"/>
    <property type="match status" value="1"/>
</dbReference>
<dbReference type="PANTHER" id="PTHR44757">
    <property type="entry name" value="DIGUANYLATE CYCLASE DGCP"/>
    <property type="match status" value="1"/>
</dbReference>
<feature type="transmembrane region" description="Helical" evidence="1">
    <location>
        <begin position="141"/>
        <end position="160"/>
    </location>
</feature>
<feature type="transmembrane region" description="Helical" evidence="1">
    <location>
        <begin position="99"/>
        <end position="121"/>
    </location>
</feature>
<reference evidence="5" key="1">
    <citation type="journal article" date="2019" name="Int. J. Syst. Evol. Microbiol.">
        <title>The Global Catalogue of Microorganisms (GCM) 10K type strain sequencing project: providing services to taxonomists for standard genome sequencing and annotation.</title>
        <authorList>
            <consortium name="The Broad Institute Genomics Platform"/>
            <consortium name="The Broad Institute Genome Sequencing Center for Infectious Disease"/>
            <person name="Wu L."/>
            <person name="Ma J."/>
        </authorList>
    </citation>
    <scope>NUCLEOTIDE SEQUENCE [LARGE SCALE GENOMIC DNA]</scope>
    <source>
        <strain evidence="5">CCUG 49339</strain>
    </source>
</reference>
<feature type="transmembrane region" description="Helical" evidence="1">
    <location>
        <begin position="443"/>
        <end position="464"/>
    </location>
</feature>
<feature type="transmembrane region" description="Helical" evidence="1">
    <location>
        <begin position="58"/>
        <end position="79"/>
    </location>
</feature>
<keyword evidence="5" id="KW-1185">Reference proteome</keyword>
<dbReference type="EMBL" id="JBHUEM010000060">
    <property type="protein sequence ID" value="MFD1739827.1"/>
    <property type="molecule type" value="Genomic_DNA"/>
</dbReference>
<dbReference type="CDD" id="cd01948">
    <property type="entry name" value="EAL"/>
    <property type="match status" value="1"/>
</dbReference>
<feature type="transmembrane region" description="Helical" evidence="1">
    <location>
        <begin position="166"/>
        <end position="189"/>
    </location>
</feature>
<dbReference type="InterPro" id="IPR052155">
    <property type="entry name" value="Biofilm_reg_signaling"/>
</dbReference>